<dbReference type="GO" id="GO:0005789">
    <property type="term" value="C:endoplasmic reticulum membrane"/>
    <property type="evidence" value="ECO:0007669"/>
    <property type="project" value="UniProtKB-SubCell"/>
</dbReference>
<dbReference type="GO" id="GO:0019432">
    <property type="term" value="P:triglyceride biosynthetic process"/>
    <property type="evidence" value="ECO:0007669"/>
    <property type="project" value="UniProtKB-UniPathway"/>
</dbReference>
<evidence type="ECO:0000256" key="12">
    <source>
        <dbReference type="SAM" id="MobiDB-lite"/>
    </source>
</evidence>
<feature type="transmembrane region" description="Helical" evidence="13">
    <location>
        <begin position="498"/>
        <end position="516"/>
    </location>
</feature>
<feature type="transmembrane region" description="Helical" evidence="13">
    <location>
        <begin position="305"/>
        <end position="323"/>
    </location>
</feature>
<feature type="region of interest" description="Disordered" evidence="12">
    <location>
        <begin position="425"/>
        <end position="444"/>
    </location>
</feature>
<comment type="subcellular location">
    <subcellularLocation>
        <location evidence="1">Endoplasmic reticulum membrane</location>
        <topology evidence="1">Multi-pass membrane protein</topology>
    </subcellularLocation>
</comment>
<comment type="similarity">
    <text evidence="4">Belongs to the membrane-bound acyltransferase family. Sterol o-acyltransferase subfamily.</text>
</comment>
<dbReference type="PANTHER" id="PTHR10408">
    <property type="entry name" value="STEROL O-ACYLTRANSFERASE"/>
    <property type="match status" value="1"/>
</dbReference>
<dbReference type="EMBL" id="KT779429">
    <property type="protein sequence ID" value="AOS88519.1"/>
    <property type="molecule type" value="mRNA"/>
</dbReference>
<reference evidence="15" key="1">
    <citation type="submission" date="2015-09" db="EMBL/GenBank/DDBJ databases">
        <authorList>
            <person name="Jackson K.R."/>
            <person name="Lunt B.L."/>
            <person name="Fisher J.N.B."/>
            <person name="Gardner A.V."/>
            <person name="Bailey M.E."/>
            <person name="Deus L.M."/>
            <person name="Earl A.S."/>
            <person name="Gibby P.D."/>
            <person name="Hartmann K.A."/>
            <person name="Liu J.E."/>
            <person name="Manci A.M."/>
            <person name="Nielsen D.A."/>
            <person name="Solomon M.B."/>
            <person name="Breakwell D.P."/>
            <person name="Burnett S.H."/>
            <person name="Grose J.H."/>
        </authorList>
    </citation>
    <scope>NUCLEOTIDE SEQUENCE</scope>
</reference>
<dbReference type="EC" id="2.3.1.20" evidence="5"/>
<dbReference type="Gene3D" id="2.30.29.30">
    <property type="entry name" value="Pleckstrin-homology domain (PH domain)/Phosphotyrosine-binding domain (PTB)"/>
    <property type="match status" value="1"/>
</dbReference>
<gene>
    <name evidence="15" type="primary">DGAT1</name>
</gene>
<sequence>MPDDASMSQRVEYEGEAQPDRTHVAKCGYLFKYRPYKFTKTWDLRYFELKGKVLEYYLSQKQGANHPRGLVKIEGCVVEIEGRKKSRFWVFSVVDPSGLNLLRMSSESEKEVETWVQALVEAGCTKRYLKECFRARSPLRSADIRWKGEDSAGLKRVPSNQSVLDHRWAGSEESAVTGLETADSLADTLPERDGHARRPRQPLPKDYASDSGMSESGTTAGPMPRSMTKRHSDMRGSTQLYTESRPSILSTERFAFTQHSGILNLMTMVLLATNARLILENLMKYGVLTNPTRWLLFLVPKGHTNLMYCWPAMALFALIALGIEKLGAKRLALERKASMAKRKRDMRPVEARRKAAQMAARSECLLLSLHLANLSAVLVLPTWVVLISDTPVPSFMVIIFTITLWMKLTSYAHCNLDFRRLSRDKERRRADRPSRPGGEGLGEMDIPETIHQGVEAVPGKKVDYPDNLTLRNLAHFLVVPALVYQTTFPTSKRFRGRYIIWNVVHLLVAMGVLMIITEQYMAPTIKTSVAPLRELQVAGIVERLLKLAVPTLYGWLIIFYALFHVWLNILAEITYFGDREFYKDWWNAATIGDYWRLWNVPVHKWLLRHVYYPCIRRRVPKTVAAVAVFFVSAVFHEMLVGVPLHMVRFWAFWGLMFQVPLLFLTDYIKKRANSNQIGNYVFWFTFVIFGQPMAIMLYYHDWKKMHPGLANGS</sequence>
<accession>A0A286Q554</accession>
<feature type="region of interest" description="Disordered" evidence="12">
    <location>
        <begin position="189"/>
        <end position="241"/>
    </location>
</feature>
<protein>
    <recommendedName>
        <fullName evidence="5">diacylglycerol O-acyltransferase</fullName>
        <ecNumber evidence="5">2.3.1.20</ecNumber>
    </recommendedName>
</protein>
<evidence type="ECO:0000256" key="7">
    <source>
        <dbReference type="ARBA" id="ARBA00022692"/>
    </source>
</evidence>
<dbReference type="AlphaFoldDB" id="A0A286Q554"/>
<feature type="compositionally biased region" description="Basic and acidic residues" evidence="12">
    <location>
        <begin position="425"/>
        <end position="434"/>
    </location>
</feature>
<dbReference type="SMR" id="A0A286Q554"/>
<evidence type="ECO:0000313" key="15">
    <source>
        <dbReference type="EMBL" id="AOS88519.1"/>
    </source>
</evidence>
<dbReference type="InterPro" id="IPR001849">
    <property type="entry name" value="PH_domain"/>
</dbReference>
<dbReference type="SMART" id="SM00233">
    <property type="entry name" value="PH"/>
    <property type="match status" value="1"/>
</dbReference>
<keyword evidence="7 13" id="KW-0812">Transmembrane</keyword>
<keyword evidence="6 15" id="KW-0808">Transferase</keyword>
<feature type="transmembrane region" description="Helical" evidence="13">
    <location>
        <begin position="680"/>
        <end position="699"/>
    </location>
</feature>
<keyword evidence="10 13" id="KW-0472">Membrane</keyword>
<organism evidence="15">
    <name type="scientific">Chlorella ellipsoidea</name>
    <dbReference type="NCBI Taxonomy" id="3072"/>
    <lineage>
        <taxon>Eukaryota</taxon>
        <taxon>Viridiplantae</taxon>
        <taxon>Chlorophyta</taxon>
        <taxon>core chlorophytes</taxon>
        <taxon>Trebouxiophyceae</taxon>
        <taxon>Chlorellales</taxon>
        <taxon>Chlorellaceae</taxon>
        <taxon>Pseudochlorella</taxon>
    </lineage>
</organism>
<evidence type="ECO:0000256" key="2">
    <source>
        <dbReference type="ARBA" id="ARBA00004771"/>
    </source>
</evidence>
<keyword evidence="8" id="KW-0256">Endoplasmic reticulum</keyword>
<feature type="transmembrane region" description="Helical" evidence="13">
    <location>
        <begin position="650"/>
        <end position="668"/>
    </location>
</feature>
<comment type="pathway">
    <text evidence="3">Lipid metabolism.</text>
</comment>
<dbReference type="UniPathway" id="UPA00282"/>
<proteinExistence type="evidence at transcript level"/>
<keyword evidence="11 15" id="KW-0012">Acyltransferase</keyword>
<dbReference type="PROSITE" id="PS50003">
    <property type="entry name" value="PH_DOMAIN"/>
    <property type="match status" value="1"/>
</dbReference>
<evidence type="ECO:0000256" key="9">
    <source>
        <dbReference type="ARBA" id="ARBA00022989"/>
    </source>
</evidence>
<evidence type="ECO:0000256" key="3">
    <source>
        <dbReference type="ARBA" id="ARBA00005189"/>
    </source>
</evidence>
<dbReference type="InterPro" id="IPR004299">
    <property type="entry name" value="MBOAT_fam"/>
</dbReference>
<evidence type="ECO:0000256" key="6">
    <source>
        <dbReference type="ARBA" id="ARBA00022679"/>
    </source>
</evidence>
<evidence type="ECO:0000256" key="5">
    <source>
        <dbReference type="ARBA" id="ARBA00013244"/>
    </source>
</evidence>
<feature type="transmembrane region" description="Helical" evidence="13">
    <location>
        <begin position="552"/>
        <end position="571"/>
    </location>
</feature>
<dbReference type="InterPro" id="IPR011993">
    <property type="entry name" value="PH-like_dom_sf"/>
</dbReference>
<evidence type="ECO:0000256" key="10">
    <source>
        <dbReference type="ARBA" id="ARBA00023136"/>
    </source>
</evidence>
<dbReference type="SUPFAM" id="SSF50729">
    <property type="entry name" value="PH domain-like"/>
    <property type="match status" value="1"/>
</dbReference>
<evidence type="ECO:0000256" key="13">
    <source>
        <dbReference type="SAM" id="Phobius"/>
    </source>
</evidence>
<feature type="transmembrane region" description="Helical" evidence="13">
    <location>
        <begin position="392"/>
        <end position="414"/>
    </location>
</feature>
<evidence type="ECO:0000256" key="1">
    <source>
        <dbReference type="ARBA" id="ARBA00004477"/>
    </source>
</evidence>
<evidence type="ECO:0000256" key="11">
    <source>
        <dbReference type="ARBA" id="ARBA00023315"/>
    </source>
</evidence>
<dbReference type="GO" id="GO:0004144">
    <property type="term" value="F:diacylglycerol O-acyltransferase activity"/>
    <property type="evidence" value="ECO:0007669"/>
    <property type="project" value="UniProtKB-EC"/>
</dbReference>
<evidence type="ECO:0000256" key="4">
    <source>
        <dbReference type="ARBA" id="ARBA00009010"/>
    </source>
</evidence>
<feature type="transmembrane region" description="Helical" evidence="13">
    <location>
        <begin position="623"/>
        <end position="644"/>
    </location>
</feature>
<feature type="domain" description="PH" evidence="14">
    <location>
        <begin position="23"/>
        <end position="124"/>
    </location>
</feature>
<dbReference type="PANTHER" id="PTHR10408:SF7">
    <property type="entry name" value="DIACYLGLYCEROL O-ACYLTRANSFERASE 1"/>
    <property type="match status" value="1"/>
</dbReference>
<dbReference type="InterPro" id="IPR014371">
    <property type="entry name" value="Oat_ACAT_DAG_ARE"/>
</dbReference>
<name>A0A286Q554_CHLEL</name>
<evidence type="ECO:0000256" key="8">
    <source>
        <dbReference type="ARBA" id="ARBA00022824"/>
    </source>
</evidence>
<keyword evidence="9 13" id="KW-1133">Transmembrane helix</keyword>
<dbReference type="Pfam" id="PF03062">
    <property type="entry name" value="MBOAT"/>
    <property type="match status" value="1"/>
</dbReference>
<dbReference type="Pfam" id="PF00169">
    <property type="entry name" value="PH"/>
    <property type="match status" value="1"/>
</dbReference>
<evidence type="ECO:0000259" key="14">
    <source>
        <dbReference type="PROSITE" id="PS50003"/>
    </source>
</evidence>
<feature type="transmembrane region" description="Helical" evidence="13">
    <location>
        <begin position="364"/>
        <end position="386"/>
    </location>
</feature>
<dbReference type="CDD" id="cd00821">
    <property type="entry name" value="PH"/>
    <property type="match status" value="1"/>
</dbReference>
<comment type="pathway">
    <text evidence="2">Glycerolipid metabolism; triacylglycerol biosynthesis.</text>
</comment>